<evidence type="ECO:0000256" key="1">
    <source>
        <dbReference type="SAM" id="MobiDB-lite"/>
    </source>
</evidence>
<dbReference type="RefSeq" id="WP_169488556.1">
    <property type="nucleotide sequence ID" value="NZ_JABBGJ010000032.1"/>
</dbReference>
<sequence>MPASYTLHADGTAICLPGDVDARSTESALPSVHDATPKPVQPPLGRH</sequence>
<accession>A0A848INF8</accession>
<proteinExistence type="predicted"/>
<dbReference type="EMBL" id="JABBGJ010000032">
    <property type="protein sequence ID" value="NMM01729.1"/>
    <property type="molecule type" value="Genomic_DNA"/>
</dbReference>
<evidence type="ECO:0000313" key="3">
    <source>
        <dbReference type="Proteomes" id="UP000544134"/>
    </source>
</evidence>
<organism evidence="2 3">
    <name type="scientific">Paraburkholderia polaris</name>
    <dbReference type="NCBI Taxonomy" id="2728848"/>
    <lineage>
        <taxon>Bacteria</taxon>
        <taxon>Pseudomonadati</taxon>
        <taxon>Pseudomonadota</taxon>
        <taxon>Betaproteobacteria</taxon>
        <taxon>Burkholderiales</taxon>
        <taxon>Burkholderiaceae</taxon>
        <taxon>Paraburkholderia</taxon>
    </lineage>
</organism>
<comment type="caution">
    <text evidence="2">The sequence shown here is derived from an EMBL/GenBank/DDBJ whole genome shotgun (WGS) entry which is preliminary data.</text>
</comment>
<feature type="region of interest" description="Disordered" evidence="1">
    <location>
        <begin position="25"/>
        <end position="47"/>
    </location>
</feature>
<protein>
    <submittedName>
        <fullName evidence="2">Uncharacterized protein</fullName>
    </submittedName>
</protein>
<name>A0A848INF8_9BURK</name>
<gene>
    <name evidence="2" type="ORF">HHL24_27810</name>
</gene>
<dbReference type="AlphaFoldDB" id="A0A848INF8"/>
<dbReference type="Proteomes" id="UP000544134">
    <property type="component" value="Unassembled WGS sequence"/>
</dbReference>
<evidence type="ECO:0000313" key="2">
    <source>
        <dbReference type="EMBL" id="NMM01729.1"/>
    </source>
</evidence>
<keyword evidence="3" id="KW-1185">Reference proteome</keyword>
<reference evidence="2 3" key="1">
    <citation type="submission" date="2020-04" db="EMBL/GenBank/DDBJ databases">
        <title>Paraburkholderia sp. RP-4-7 isolated from soil.</title>
        <authorList>
            <person name="Dahal R.H."/>
        </authorList>
    </citation>
    <scope>NUCLEOTIDE SEQUENCE [LARGE SCALE GENOMIC DNA]</scope>
    <source>
        <strain evidence="2 3">RP-4-7</strain>
    </source>
</reference>